<evidence type="ECO:0000313" key="13">
    <source>
        <dbReference type="EMBL" id="ODM89921.1"/>
    </source>
</evidence>
<evidence type="ECO:0000256" key="2">
    <source>
        <dbReference type="ARBA" id="ARBA00022723"/>
    </source>
</evidence>
<dbReference type="OrthoDB" id="40902at2759"/>
<keyword evidence="5 10" id="KW-0805">Transcription regulation</keyword>
<dbReference type="STRING" id="48709.A0A1D2MAG0"/>
<evidence type="ECO:0000259" key="12">
    <source>
        <dbReference type="PROSITE" id="PS51843"/>
    </source>
</evidence>
<keyword evidence="7 10" id="KW-0804">Transcription</keyword>
<dbReference type="OMA" id="ATAMEMM"/>
<name>A0A1D2MAG0_ORCCI</name>
<dbReference type="PROSITE" id="PS51843">
    <property type="entry name" value="NR_LBD"/>
    <property type="match status" value="1"/>
</dbReference>
<dbReference type="InterPro" id="IPR013088">
    <property type="entry name" value="Znf_NHR/GATA"/>
</dbReference>
<evidence type="ECO:0000256" key="7">
    <source>
        <dbReference type="ARBA" id="ARBA00023163"/>
    </source>
</evidence>
<keyword evidence="9 10" id="KW-0539">Nucleus</keyword>
<dbReference type="PROSITE" id="PS00031">
    <property type="entry name" value="NUCLEAR_REC_DBD_1"/>
    <property type="match status" value="1"/>
</dbReference>
<evidence type="ECO:0000313" key="14">
    <source>
        <dbReference type="Proteomes" id="UP000094527"/>
    </source>
</evidence>
<keyword evidence="4 10" id="KW-0862">Zinc</keyword>
<dbReference type="GO" id="GO:0003700">
    <property type="term" value="F:DNA-binding transcription factor activity"/>
    <property type="evidence" value="ECO:0007669"/>
    <property type="project" value="InterPro"/>
</dbReference>
<dbReference type="InterPro" id="IPR050274">
    <property type="entry name" value="Nuclear_hormone_rcpt_NR2"/>
</dbReference>
<dbReference type="SUPFAM" id="SSF48508">
    <property type="entry name" value="Nuclear receptor ligand-binding domain"/>
    <property type="match status" value="1"/>
</dbReference>
<sequence length="415" mass="46580">MEGAHLVVKLNNDLLGEVKVFSKIVTGSADLEGGARTGPNLGLSIESCLICGDKASGRNYGVISCEGCKGFFKRSIRKGSIYTCLRGKDCEVTKYFRNRCQYCRLKKCLRMGMSRKCEFEWGPRSSSLKKKKIEGIQIQPSNSSELLKAMEIFRGVANGTVDTRCSKLFSEIDLNTVIPDTCIPFQLIQPKVQVGVKNGINIKPKMKLVCEKSSHLLFMTFAWARSLPAFQALGFHLQVAALKNSWNELFMLGLTQCQDVMGMSEVSDAFSLEFKLDLNKLILGAEQVKKMNQFVQLVLDLNMDDFEFSAAKALVLFSPDRFFDFDIPATNSLKQLQTLIHFKLSDYINSKYEGQAMDNADRFASILLLLPQLRSFNSTCVEEVFLAPILDERSIDSIIPLVLKMNLDQEWNGCI</sequence>
<keyword evidence="6 10" id="KW-0238">DNA-binding</keyword>
<organism evidence="13 14">
    <name type="scientific">Orchesella cincta</name>
    <name type="common">Springtail</name>
    <name type="synonym">Podura cincta</name>
    <dbReference type="NCBI Taxonomy" id="48709"/>
    <lineage>
        <taxon>Eukaryota</taxon>
        <taxon>Metazoa</taxon>
        <taxon>Ecdysozoa</taxon>
        <taxon>Arthropoda</taxon>
        <taxon>Hexapoda</taxon>
        <taxon>Collembola</taxon>
        <taxon>Entomobryomorpha</taxon>
        <taxon>Entomobryoidea</taxon>
        <taxon>Orchesellidae</taxon>
        <taxon>Orchesellinae</taxon>
        <taxon>Orchesella</taxon>
    </lineage>
</organism>
<dbReference type="Pfam" id="PF00105">
    <property type="entry name" value="zf-C4"/>
    <property type="match status" value="1"/>
</dbReference>
<feature type="domain" description="NR LBD" evidence="12">
    <location>
        <begin position="173"/>
        <end position="406"/>
    </location>
</feature>
<evidence type="ECO:0000256" key="3">
    <source>
        <dbReference type="ARBA" id="ARBA00022771"/>
    </source>
</evidence>
<dbReference type="PANTHER" id="PTHR24083">
    <property type="entry name" value="NUCLEAR HORMONE RECEPTOR"/>
    <property type="match status" value="1"/>
</dbReference>
<dbReference type="GO" id="GO:0005634">
    <property type="term" value="C:nucleus"/>
    <property type="evidence" value="ECO:0007669"/>
    <property type="project" value="UniProtKB-SubCell"/>
</dbReference>
<dbReference type="SMART" id="SM00399">
    <property type="entry name" value="ZnF_C4"/>
    <property type="match status" value="1"/>
</dbReference>
<dbReference type="EMBL" id="LJIJ01002292">
    <property type="protein sequence ID" value="ODM89921.1"/>
    <property type="molecule type" value="Genomic_DNA"/>
</dbReference>
<evidence type="ECO:0000256" key="6">
    <source>
        <dbReference type="ARBA" id="ARBA00023125"/>
    </source>
</evidence>
<keyword evidence="14" id="KW-1185">Reference proteome</keyword>
<keyword evidence="2 10" id="KW-0479">Metal-binding</keyword>
<keyword evidence="3 10" id="KW-0863">Zinc-finger</keyword>
<evidence type="ECO:0000256" key="4">
    <source>
        <dbReference type="ARBA" id="ARBA00022833"/>
    </source>
</evidence>
<reference evidence="13 14" key="1">
    <citation type="journal article" date="2016" name="Genome Biol. Evol.">
        <title>Gene Family Evolution Reflects Adaptation to Soil Environmental Stressors in the Genome of the Collembolan Orchesella cincta.</title>
        <authorList>
            <person name="Faddeeva-Vakhrusheva A."/>
            <person name="Derks M.F."/>
            <person name="Anvar S.Y."/>
            <person name="Agamennone V."/>
            <person name="Suring W."/>
            <person name="Smit S."/>
            <person name="van Straalen N.M."/>
            <person name="Roelofs D."/>
        </authorList>
    </citation>
    <scope>NUCLEOTIDE SEQUENCE [LARGE SCALE GENOMIC DNA]</scope>
    <source>
        <tissue evidence="13">Mixed pool</tissue>
    </source>
</reference>
<evidence type="ECO:0000256" key="9">
    <source>
        <dbReference type="ARBA" id="ARBA00023242"/>
    </source>
</evidence>
<dbReference type="InterPro" id="IPR035500">
    <property type="entry name" value="NHR-like_dom_sf"/>
</dbReference>
<dbReference type="InterPro" id="IPR000536">
    <property type="entry name" value="Nucl_hrmn_rcpt_lig-bd"/>
</dbReference>
<dbReference type="CDD" id="cd06916">
    <property type="entry name" value="NR_DBD_like"/>
    <property type="match status" value="1"/>
</dbReference>
<dbReference type="AlphaFoldDB" id="A0A1D2MAG0"/>
<dbReference type="Gene3D" id="3.30.50.10">
    <property type="entry name" value="Erythroid Transcription Factor GATA-1, subunit A"/>
    <property type="match status" value="1"/>
</dbReference>
<dbReference type="GO" id="GO:0043565">
    <property type="term" value="F:sequence-specific DNA binding"/>
    <property type="evidence" value="ECO:0007669"/>
    <property type="project" value="InterPro"/>
</dbReference>
<dbReference type="PROSITE" id="PS51030">
    <property type="entry name" value="NUCLEAR_REC_DBD_2"/>
    <property type="match status" value="1"/>
</dbReference>
<accession>A0A1D2MAG0</accession>
<feature type="domain" description="Nuclear receptor" evidence="11">
    <location>
        <begin position="45"/>
        <end position="120"/>
    </location>
</feature>
<evidence type="ECO:0000256" key="8">
    <source>
        <dbReference type="ARBA" id="ARBA00023170"/>
    </source>
</evidence>
<dbReference type="SMART" id="SM00430">
    <property type="entry name" value="HOLI"/>
    <property type="match status" value="1"/>
</dbReference>
<dbReference type="InterPro" id="IPR001628">
    <property type="entry name" value="Znf_hrmn_rcpt"/>
</dbReference>
<keyword evidence="8 10" id="KW-0675">Receptor</keyword>
<dbReference type="Pfam" id="PF00104">
    <property type="entry name" value="Hormone_recep"/>
    <property type="match status" value="1"/>
</dbReference>
<dbReference type="PRINTS" id="PR00398">
    <property type="entry name" value="STRDHORMONER"/>
</dbReference>
<dbReference type="SUPFAM" id="SSF57716">
    <property type="entry name" value="Glucocorticoid receptor-like (DNA-binding domain)"/>
    <property type="match status" value="1"/>
</dbReference>
<gene>
    <name evidence="13" type="ORF">Ocin01_16761</name>
</gene>
<evidence type="ECO:0000259" key="11">
    <source>
        <dbReference type="PROSITE" id="PS51030"/>
    </source>
</evidence>
<proteinExistence type="inferred from homology"/>
<evidence type="ECO:0000256" key="1">
    <source>
        <dbReference type="ARBA" id="ARBA00004123"/>
    </source>
</evidence>
<evidence type="ECO:0000256" key="5">
    <source>
        <dbReference type="ARBA" id="ARBA00023015"/>
    </source>
</evidence>
<comment type="similarity">
    <text evidence="10">Belongs to the nuclear hormone receptor family.</text>
</comment>
<protein>
    <submittedName>
        <fullName evidence="13">COUP transcription factor 1</fullName>
    </submittedName>
</protein>
<dbReference type="Proteomes" id="UP000094527">
    <property type="component" value="Unassembled WGS sequence"/>
</dbReference>
<dbReference type="Gene3D" id="1.10.565.10">
    <property type="entry name" value="Retinoid X Receptor"/>
    <property type="match status" value="1"/>
</dbReference>
<comment type="caution">
    <text evidence="13">The sequence shown here is derived from an EMBL/GenBank/DDBJ whole genome shotgun (WGS) entry which is preliminary data.</text>
</comment>
<dbReference type="GO" id="GO:0008270">
    <property type="term" value="F:zinc ion binding"/>
    <property type="evidence" value="ECO:0007669"/>
    <property type="project" value="UniProtKB-KW"/>
</dbReference>
<comment type="subcellular location">
    <subcellularLocation>
        <location evidence="1 10">Nucleus</location>
    </subcellularLocation>
</comment>
<evidence type="ECO:0000256" key="10">
    <source>
        <dbReference type="RuleBase" id="RU004334"/>
    </source>
</evidence>
<dbReference type="PRINTS" id="PR00047">
    <property type="entry name" value="STROIDFINGER"/>
</dbReference>
<dbReference type="InterPro" id="IPR001723">
    <property type="entry name" value="Nuclear_hrmn_rcpt"/>
</dbReference>